<dbReference type="InterPro" id="IPR000182">
    <property type="entry name" value="GNAT_dom"/>
</dbReference>
<dbReference type="PROSITE" id="PS51186">
    <property type="entry name" value="GNAT"/>
    <property type="match status" value="1"/>
</dbReference>
<protein>
    <submittedName>
        <fullName evidence="2">UDP-4-amino-4, 6-dideoxy-N-acetyl-beta-L-altrosamine N-acetyltransferase</fullName>
    </submittedName>
</protein>
<name>A0A6S6S5U1_9BACT</name>
<evidence type="ECO:0000259" key="1">
    <source>
        <dbReference type="PROSITE" id="PS51186"/>
    </source>
</evidence>
<organism evidence="2">
    <name type="scientific">uncultured Sulfurovum sp</name>
    <dbReference type="NCBI Taxonomy" id="269237"/>
    <lineage>
        <taxon>Bacteria</taxon>
        <taxon>Pseudomonadati</taxon>
        <taxon>Campylobacterota</taxon>
        <taxon>Epsilonproteobacteria</taxon>
        <taxon>Campylobacterales</taxon>
        <taxon>Sulfurovaceae</taxon>
        <taxon>Sulfurovum</taxon>
        <taxon>environmental samples</taxon>
    </lineage>
</organism>
<dbReference type="AlphaFoldDB" id="A0A6S6S5U1"/>
<dbReference type="GO" id="GO:0016747">
    <property type="term" value="F:acyltransferase activity, transferring groups other than amino-acyl groups"/>
    <property type="evidence" value="ECO:0007669"/>
    <property type="project" value="InterPro"/>
</dbReference>
<dbReference type="PANTHER" id="PTHR43415:SF3">
    <property type="entry name" value="GNAT-FAMILY ACETYLTRANSFERASE"/>
    <property type="match status" value="1"/>
</dbReference>
<dbReference type="NCBIfam" id="TIGR03585">
    <property type="entry name" value="PseH"/>
    <property type="match status" value="1"/>
</dbReference>
<dbReference type="EMBL" id="CACVAR010000054">
    <property type="protein sequence ID" value="CAA6799664.1"/>
    <property type="molecule type" value="Genomic_DNA"/>
</dbReference>
<dbReference type="PANTHER" id="PTHR43415">
    <property type="entry name" value="SPERMIDINE N(1)-ACETYLTRANSFERASE"/>
    <property type="match status" value="1"/>
</dbReference>
<reference evidence="2" key="1">
    <citation type="submission" date="2020-01" db="EMBL/GenBank/DDBJ databases">
        <authorList>
            <person name="Meier V. D."/>
            <person name="Meier V D."/>
        </authorList>
    </citation>
    <scope>NUCLEOTIDE SEQUENCE</scope>
    <source>
        <strain evidence="2">HLG_WM_MAG_03</strain>
    </source>
</reference>
<proteinExistence type="predicted"/>
<feature type="domain" description="N-acetyltransferase" evidence="1">
    <location>
        <begin position="9"/>
        <end position="161"/>
    </location>
</feature>
<gene>
    <name evidence="2" type="ORF">HELGO_WM31316</name>
</gene>
<accession>A0A6S6S5U1</accession>
<dbReference type="SUPFAM" id="SSF55729">
    <property type="entry name" value="Acyl-CoA N-acyltransferases (Nat)"/>
    <property type="match status" value="1"/>
</dbReference>
<dbReference type="InterPro" id="IPR016181">
    <property type="entry name" value="Acyl_CoA_acyltransferase"/>
</dbReference>
<dbReference type="Gene3D" id="3.40.630.30">
    <property type="match status" value="1"/>
</dbReference>
<sequence>MTIDSFELIDFYKLTEEDKNLILDWRNHKDIRQWMHTSEILSRENHLNFIESLKKSKDKRYFLVLDNQKKIGVIYFTSISKTTNSSEFGLYANPKIQGLGAKLMNIICKYAFEELKNTSLIAEVFSSNVRAISLYSKYKFKEFKREKTNHQEVIYMELRNEIR</sequence>
<evidence type="ECO:0000313" key="2">
    <source>
        <dbReference type="EMBL" id="CAA6799664.1"/>
    </source>
</evidence>
<dbReference type="InterPro" id="IPR020036">
    <property type="entry name" value="PseH"/>
</dbReference>
<dbReference type="Pfam" id="PF13302">
    <property type="entry name" value="Acetyltransf_3"/>
    <property type="match status" value="1"/>
</dbReference>
<keyword evidence="2" id="KW-0808">Transferase</keyword>